<reference evidence="8" key="1">
    <citation type="submission" date="2021-10" db="EMBL/GenBank/DDBJ databases">
        <title>Streptomyces nigrumlapis sp.nov.,an antimicrobial producing actinobacterium isolated from Black Gobi rocks.</title>
        <authorList>
            <person name="Wen Y."/>
            <person name="Zhang W."/>
            <person name="Liu X.G."/>
        </authorList>
    </citation>
    <scope>NUCLEOTIDE SEQUENCE</scope>
    <source>
        <strain evidence="8">ST13-2-2</strain>
    </source>
</reference>
<keyword evidence="9" id="KW-1185">Reference proteome</keyword>
<dbReference type="PANTHER" id="PTHR42770:SF16">
    <property type="entry name" value="AMINO ACID PERMEASE"/>
    <property type="match status" value="1"/>
</dbReference>
<feature type="compositionally biased region" description="Basic and acidic residues" evidence="6">
    <location>
        <begin position="531"/>
        <end position="543"/>
    </location>
</feature>
<gene>
    <name evidence="8" type="ORF">K9S39_34635</name>
</gene>
<feature type="transmembrane region" description="Helical" evidence="7">
    <location>
        <begin position="320"/>
        <end position="345"/>
    </location>
</feature>
<dbReference type="Gene3D" id="1.20.1740.10">
    <property type="entry name" value="Amino acid/polyamine transporter I"/>
    <property type="match status" value="1"/>
</dbReference>
<evidence type="ECO:0000313" key="9">
    <source>
        <dbReference type="Proteomes" id="UP000830115"/>
    </source>
</evidence>
<keyword evidence="2" id="KW-1003">Cell membrane</keyword>
<feature type="transmembrane region" description="Helical" evidence="7">
    <location>
        <begin position="443"/>
        <end position="462"/>
    </location>
</feature>
<dbReference type="Proteomes" id="UP000830115">
    <property type="component" value="Chromosome"/>
</dbReference>
<feature type="transmembrane region" description="Helical" evidence="7">
    <location>
        <begin position="474"/>
        <end position="493"/>
    </location>
</feature>
<dbReference type="PIRSF" id="PIRSF006060">
    <property type="entry name" value="AA_transporter"/>
    <property type="match status" value="1"/>
</dbReference>
<dbReference type="Pfam" id="PF13520">
    <property type="entry name" value="AA_permease_2"/>
    <property type="match status" value="1"/>
</dbReference>
<feature type="transmembrane region" description="Helical" evidence="7">
    <location>
        <begin position="49"/>
        <end position="74"/>
    </location>
</feature>
<evidence type="ECO:0000313" key="8">
    <source>
        <dbReference type="EMBL" id="UQA96332.1"/>
    </source>
</evidence>
<feature type="compositionally biased region" description="Polar residues" evidence="6">
    <location>
        <begin position="1"/>
        <end position="15"/>
    </location>
</feature>
<proteinExistence type="predicted"/>
<dbReference type="PANTHER" id="PTHR42770">
    <property type="entry name" value="AMINO ACID TRANSPORTER-RELATED"/>
    <property type="match status" value="1"/>
</dbReference>
<organism evidence="8 9">
    <name type="scientific">Streptomyces halobius</name>
    <dbReference type="NCBI Taxonomy" id="2879846"/>
    <lineage>
        <taxon>Bacteria</taxon>
        <taxon>Bacillati</taxon>
        <taxon>Actinomycetota</taxon>
        <taxon>Actinomycetes</taxon>
        <taxon>Kitasatosporales</taxon>
        <taxon>Streptomycetaceae</taxon>
        <taxon>Streptomyces</taxon>
    </lineage>
</organism>
<feature type="region of interest" description="Disordered" evidence="6">
    <location>
        <begin position="522"/>
        <end position="543"/>
    </location>
</feature>
<evidence type="ECO:0000256" key="1">
    <source>
        <dbReference type="ARBA" id="ARBA00004651"/>
    </source>
</evidence>
<name>A0ABY4MGD4_9ACTN</name>
<keyword evidence="3 7" id="KW-0812">Transmembrane</keyword>
<feature type="transmembrane region" description="Helical" evidence="7">
    <location>
        <begin position="110"/>
        <end position="137"/>
    </location>
</feature>
<keyword evidence="4 7" id="KW-1133">Transmembrane helix</keyword>
<evidence type="ECO:0000256" key="4">
    <source>
        <dbReference type="ARBA" id="ARBA00022989"/>
    </source>
</evidence>
<feature type="transmembrane region" description="Helical" evidence="7">
    <location>
        <begin position="406"/>
        <end position="431"/>
    </location>
</feature>
<feature type="transmembrane region" description="Helical" evidence="7">
    <location>
        <begin position="366"/>
        <end position="386"/>
    </location>
</feature>
<feature type="transmembrane region" description="Helical" evidence="7">
    <location>
        <begin position="80"/>
        <end position="98"/>
    </location>
</feature>
<evidence type="ECO:0000256" key="6">
    <source>
        <dbReference type="SAM" id="MobiDB-lite"/>
    </source>
</evidence>
<evidence type="ECO:0000256" key="2">
    <source>
        <dbReference type="ARBA" id="ARBA00022475"/>
    </source>
</evidence>
<feature type="transmembrane region" description="Helical" evidence="7">
    <location>
        <begin position="265"/>
        <end position="284"/>
    </location>
</feature>
<dbReference type="InterPro" id="IPR050367">
    <property type="entry name" value="APC_superfamily"/>
</dbReference>
<feature type="transmembrane region" description="Helical" evidence="7">
    <location>
        <begin position="157"/>
        <end position="177"/>
    </location>
</feature>
<comment type="subcellular location">
    <subcellularLocation>
        <location evidence="1">Cell membrane</location>
        <topology evidence="1">Multi-pass membrane protein</topology>
    </subcellularLocation>
</comment>
<evidence type="ECO:0000256" key="3">
    <source>
        <dbReference type="ARBA" id="ARBA00022692"/>
    </source>
</evidence>
<keyword evidence="5 7" id="KW-0472">Membrane</keyword>
<accession>A0ABY4MGD4</accession>
<feature type="region of interest" description="Disordered" evidence="6">
    <location>
        <begin position="1"/>
        <end position="26"/>
    </location>
</feature>
<evidence type="ECO:0000256" key="7">
    <source>
        <dbReference type="SAM" id="Phobius"/>
    </source>
</evidence>
<sequence>MPTGSPRSTSSNLRTGSAAPYTARTGPGISTFKGQERALRADRIGTPGLLLSVLAASAPLMVVAGVMVTTYQVMGIVGQPLLFVILGAVMALFSVGYAEMSRHVHNAGAFYAYIARGLGGTIGAGASFVALAAYSALQVGIYGIFGFEIAGLLDRHLSLHVAWWLPALLGVLVTGLLGALKIDLNAKVLGVLLVIEVALIAVLDLAFAAAPGPQGLSLHAFDPTTLGGAGLGTALCFAVAAFVGFEQAPVYAEETSRPQTVVARVMYLAVGFVAVFFALSSWLIGVATGPDKVVASAGEQGPGLLFALTGPRLGTTFTDILHLFFVTGIFASMLSFHNVVARYAFAMGREGLLPKALGRTAKSSGAPALGSLLQTVIALLVVTGFTLGDDKPAGDPTAPVLQLFTWGGNVGALGVILLMATASLAVIAFFVRRGAGRAQAGRLTAAGLAALALLTVLGYAVTDFDVLVAARQGSVLRWLLPALIAIAAVTGLVHGRVLRATRPETHARIGLGNEAFQLEKLDQAAAPPPSDTEHATPAPHKES</sequence>
<feature type="transmembrane region" description="Helical" evidence="7">
    <location>
        <begin position="189"/>
        <end position="210"/>
    </location>
</feature>
<dbReference type="InterPro" id="IPR002293">
    <property type="entry name" value="AA/rel_permease1"/>
</dbReference>
<feature type="transmembrane region" description="Helical" evidence="7">
    <location>
        <begin position="225"/>
        <end position="245"/>
    </location>
</feature>
<protein>
    <submittedName>
        <fullName evidence="8">APC family permease</fullName>
    </submittedName>
</protein>
<dbReference type="RefSeq" id="WP_248867233.1">
    <property type="nucleotide sequence ID" value="NZ_CP086322.1"/>
</dbReference>
<evidence type="ECO:0000256" key="5">
    <source>
        <dbReference type="ARBA" id="ARBA00023136"/>
    </source>
</evidence>
<dbReference type="EMBL" id="CP086322">
    <property type="protein sequence ID" value="UQA96332.1"/>
    <property type="molecule type" value="Genomic_DNA"/>
</dbReference>